<dbReference type="eggNOG" id="KOG0017">
    <property type="taxonomic scope" value="Eukaryota"/>
</dbReference>
<dbReference type="SUPFAM" id="SSF56672">
    <property type="entry name" value="DNA/RNA polymerases"/>
    <property type="match status" value="1"/>
</dbReference>
<dbReference type="PaxDb" id="3827-XP_004516748.1"/>
<gene>
    <name evidence="2" type="primary">LOC101511230</name>
</gene>
<accession>A0A1S2Z847</accession>
<sequence>MAYASLCGSCLSDMFISGSYSFRSIYYKYENKEVANNKDVARPTAREHVYHISGEEAPSSSEHIQGECLIVGKILFVIYDSGATNSFISLDWVDSLQLDVTTLPFDLLQLCHVRVRLTKCAISISRYFEVPFSQQTEVFFEGRSSKTCVSEPINMTQEVVVDEIPVVKDFSKVFPPDVLRLPPICDVEFSINVIPSTGPIFMSLHNVPLELSELKNQLEDFMSKKSIWPCVSSWGALVLLVKKKDEKTRLCVDY</sequence>
<protein>
    <submittedName>
        <fullName evidence="2">Uncharacterized protein LOC101511230</fullName>
    </submittedName>
</protein>
<dbReference type="PANTHER" id="PTHR15503:SF45">
    <property type="entry name" value="RNA-DIRECTED DNA POLYMERASE HOMOLOG"/>
    <property type="match status" value="1"/>
</dbReference>
<dbReference type="Gene3D" id="3.10.10.10">
    <property type="entry name" value="HIV Type 1 Reverse Transcriptase, subunit A, domain 1"/>
    <property type="match status" value="1"/>
</dbReference>
<reference evidence="2" key="1">
    <citation type="submission" date="2025-08" db="UniProtKB">
        <authorList>
            <consortium name="RefSeq"/>
        </authorList>
    </citation>
    <scope>IDENTIFICATION</scope>
    <source>
        <tissue evidence="2">Etiolated seedlings</tissue>
    </source>
</reference>
<dbReference type="InterPro" id="IPR032567">
    <property type="entry name" value="RTL1-rel"/>
</dbReference>
<dbReference type="Proteomes" id="UP000087171">
    <property type="component" value="Unplaced"/>
</dbReference>
<dbReference type="RefSeq" id="XP_004516748.1">
    <property type="nucleotide sequence ID" value="XM_004516691.1"/>
</dbReference>
<name>A0A1S2Z847_CICAR</name>
<keyword evidence="1" id="KW-1185">Reference proteome</keyword>
<evidence type="ECO:0000313" key="2">
    <source>
        <dbReference type="RefSeq" id="XP_004516748.1"/>
    </source>
</evidence>
<proteinExistence type="predicted"/>
<evidence type="ECO:0000313" key="1">
    <source>
        <dbReference type="Proteomes" id="UP000087171"/>
    </source>
</evidence>
<dbReference type="PANTHER" id="PTHR15503">
    <property type="entry name" value="LDOC1 RELATED"/>
    <property type="match status" value="1"/>
</dbReference>
<dbReference type="OrthoDB" id="1434744at2759"/>
<dbReference type="AlphaFoldDB" id="A0A1S2Z847"/>
<organism evidence="1 2">
    <name type="scientific">Cicer arietinum</name>
    <name type="common">Chickpea</name>
    <name type="synonym">Garbanzo</name>
    <dbReference type="NCBI Taxonomy" id="3827"/>
    <lineage>
        <taxon>Eukaryota</taxon>
        <taxon>Viridiplantae</taxon>
        <taxon>Streptophyta</taxon>
        <taxon>Embryophyta</taxon>
        <taxon>Tracheophyta</taxon>
        <taxon>Spermatophyta</taxon>
        <taxon>Magnoliopsida</taxon>
        <taxon>eudicotyledons</taxon>
        <taxon>Gunneridae</taxon>
        <taxon>Pentapetalae</taxon>
        <taxon>rosids</taxon>
        <taxon>fabids</taxon>
        <taxon>Fabales</taxon>
        <taxon>Fabaceae</taxon>
        <taxon>Papilionoideae</taxon>
        <taxon>50 kb inversion clade</taxon>
        <taxon>NPAAA clade</taxon>
        <taxon>Hologalegina</taxon>
        <taxon>IRL clade</taxon>
        <taxon>Cicereae</taxon>
        <taxon>Cicer</taxon>
    </lineage>
</organism>
<dbReference type="Pfam" id="PF08284">
    <property type="entry name" value="RVP_2"/>
    <property type="match status" value="1"/>
</dbReference>
<dbReference type="InterPro" id="IPR043502">
    <property type="entry name" value="DNA/RNA_pol_sf"/>
</dbReference>